<sequence>MQYKHMISSYHTGTLWQQRKQARRFVHQLAFWALALLLLTTLLSANQSANDIAPIILQETPFPFTAKEFYIESIVDEREDRKAVAYLLPPTASGGNSPVAAQPVDLRGGGLQGVRQFIQKGIPRNTRLRPVVLRLQEYKVTEKAGEKGRVKGEAVVSITFELQGNGETIPLTSYKGGVRYDRPASQLNAVEPALRQSLLGSLSYFNTWMEQKAGSDPRLARGIKVIFSDYAPNSAGDTVFYVPDRPLTWDDFTGSPSKPSKFAAAVFPSFSYAGRTEVVDGILHLYLDMKVYVLQSSSWVKGSKDAYGLAHEQRHFDIVKLVAERFKQKIKPEILSVTDYNSIIQYHFIESFREMNKLQEQYDAETQHGLNKQAQEEWNRRITAELGKQ</sequence>
<dbReference type="EMBL" id="FZOQ01000002">
    <property type="protein sequence ID" value="SNS12997.1"/>
    <property type="molecule type" value="Genomic_DNA"/>
</dbReference>
<dbReference type="Proteomes" id="UP000198432">
    <property type="component" value="Unassembled WGS sequence"/>
</dbReference>
<keyword evidence="2" id="KW-1185">Reference proteome</keyword>
<evidence type="ECO:0000313" key="1">
    <source>
        <dbReference type="EMBL" id="SNS12997.1"/>
    </source>
</evidence>
<proteinExistence type="predicted"/>
<organism evidence="1 2">
    <name type="scientific">Pontibacter ummariensis</name>
    <dbReference type="NCBI Taxonomy" id="1610492"/>
    <lineage>
        <taxon>Bacteria</taxon>
        <taxon>Pseudomonadati</taxon>
        <taxon>Bacteroidota</taxon>
        <taxon>Cytophagia</taxon>
        <taxon>Cytophagales</taxon>
        <taxon>Hymenobacteraceae</taxon>
        <taxon>Pontibacter</taxon>
    </lineage>
</organism>
<name>A0A239BYB4_9BACT</name>
<evidence type="ECO:0000313" key="2">
    <source>
        <dbReference type="Proteomes" id="UP000198432"/>
    </source>
</evidence>
<protein>
    <recommendedName>
        <fullName evidence="3">DUF922 domain-containing protein</fullName>
    </recommendedName>
</protein>
<dbReference type="AlphaFoldDB" id="A0A239BYB4"/>
<evidence type="ECO:0008006" key="3">
    <source>
        <dbReference type="Google" id="ProtNLM"/>
    </source>
</evidence>
<gene>
    <name evidence="1" type="ORF">SAMN06296052_102245</name>
</gene>
<reference evidence="2" key="1">
    <citation type="submission" date="2017-06" db="EMBL/GenBank/DDBJ databases">
        <authorList>
            <person name="Varghese N."/>
            <person name="Submissions S."/>
        </authorList>
    </citation>
    <scope>NUCLEOTIDE SEQUENCE [LARGE SCALE GENOMIC DNA]</scope>
    <source>
        <strain evidence="2">NKM1</strain>
    </source>
</reference>
<accession>A0A239BYB4</accession>